<dbReference type="Pfam" id="PF00419">
    <property type="entry name" value="Fimbrial"/>
    <property type="match status" value="1"/>
</dbReference>
<dbReference type="EMBL" id="NEVT01000002">
    <property type="protein sequence ID" value="OZI82414.1"/>
    <property type="molecule type" value="Genomic_DNA"/>
</dbReference>
<evidence type="ECO:0000256" key="1">
    <source>
        <dbReference type="ARBA" id="ARBA00022729"/>
    </source>
</evidence>
<evidence type="ECO:0000313" key="4">
    <source>
        <dbReference type="EMBL" id="OZI82414.1"/>
    </source>
</evidence>
<evidence type="ECO:0000313" key="5">
    <source>
        <dbReference type="Proteomes" id="UP000215633"/>
    </source>
</evidence>
<gene>
    <name evidence="4" type="ORF">CAL24_00600</name>
</gene>
<keyword evidence="5" id="KW-1185">Reference proteome</keyword>
<keyword evidence="1 2" id="KW-0732">Signal</keyword>
<proteinExistence type="predicted"/>
<feature type="chain" id="PRO_5012492450" evidence="2">
    <location>
        <begin position="29"/>
        <end position="176"/>
    </location>
</feature>
<reference evidence="5" key="1">
    <citation type="submission" date="2017-05" db="EMBL/GenBank/DDBJ databases">
        <title>Complete and WGS of Bordetella genogroups.</title>
        <authorList>
            <person name="Spilker T."/>
            <person name="Lipuma J."/>
        </authorList>
    </citation>
    <scope>NUCLEOTIDE SEQUENCE [LARGE SCALE GENOMIC DNA]</scope>
    <source>
        <strain evidence="5">AU8256</strain>
    </source>
</reference>
<dbReference type="Gene3D" id="2.60.40.1090">
    <property type="entry name" value="Fimbrial-type adhesion domain"/>
    <property type="match status" value="1"/>
</dbReference>
<dbReference type="PANTHER" id="PTHR33420:SF3">
    <property type="entry name" value="FIMBRIAL SUBUNIT ELFA"/>
    <property type="match status" value="1"/>
</dbReference>
<dbReference type="InterPro" id="IPR036937">
    <property type="entry name" value="Adhesion_dom_fimbrial_sf"/>
</dbReference>
<feature type="signal peptide" evidence="2">
    <location>
        <begin position="1"/>
        <end position="28"/>
    </location>
</feature>
<dbReference type="AlphaFoldDB" id="A0A261W7R9"/>
<dbReference type="GO" id="GO:0043709">
    <property type="term" value="P:cell adhesion involved in single-species biofilm formation"/>
    <property type="evidence" value="ECO:0007669"/>
    <property type="project" value="TreeGrafter"/>
</dbReference>
<dbReference type="InterPro" id="IPR050263">
    <property type="entry name" value="Bact_Fimbrial_Adh_Pro"/>
</dbReference>
<dbReference type="PANTHER" id="PTHR33420">
    <property type="entry name" value="FIMBRIAL SUBUNIT ELFA-RELATED"/>
    <property type="match status" value="1"/>
</dbReference>
<organism evidence="4 5">
    <name type="scientific">Bordetella genomosp. 2</name>
    <dbReference type="NCBI Taxonomy" id="1983456"/>
    <lineage>
        <taxon>Bacteria</taxon>
        <taxon>Pseudomonadati</taxon>
        <taxon>Pseudomonadota</taxon>
        <taxon>Betaproteobacteria</taxon>
        <taxon>Burkholderiales</taxon>
        <taxon>Alcaligenaceae</taxon>
        <taxon>Bordetella</taxon>
    </lineage>
</organism>
<dbReference type="SUPFAM" id="SSF49401">
    <property type="entry name" value="Bacterial adhesins"/>
    <property type="match status" value="1"/>
</dbReference>
<evidence type="ECO:0000256" key="2">
    <source>
        <dbReference type="SAM" id="SignalP"/>
    </source>
</evidence>
<feature type="domain" description="Fimbrial-type adhesion" evidence="3">
    <location>
        <begin position="34"/>
        <end position="175"/>
    </location>
</feature>
<dbReference type="RefSeq" id="WP_028353762.1">
    <property type="nucleotide sequence ID" value="NZ_NEVT01000002.1"/>
</dbReference>
<dbReference type="GO" id="GO:0009289">
    <property type="term" value="C:pilus"/>
    <property type="evidence" value="ECO:0007669"/>
    <property type="project" value="InterPro"/>
</dbReference>
<dbReference type="InterPro" id="IPR008966">
    <property type="entry name" value="Adhesion_dom_sf"/>
</dbReference>
<accession>A0A261W7R9</accession>
<sequence>MNSSVTSIFKRTALGLALAGVLPVAAQAATGTVKFEGEIIQSTCDVTSATKDQTVVIGTYPTSLFKNVGDVSSSKAFTIGLENCDPGAYTIRFDGQAPAGHPELLAVSVATGVGIEILDNTDKVFPLNQDITDPAIVNVGADGTATVNLKARYKSFEQTVGAGEANATSTFSIEYR</sequence>
<dbReference type="InterPro" id="IPR000259">
    <property type="entry name" value="Adhesion_dom_fimbrial"/>
</dbReference>
<name>A0A261W7R9_9BORD</name>
<dbReference type="Proteomes" id="UP000215633">
    <property type="component" value="Unassembled WGS sequence"/>
</dbReference>
<evidence type="ECO:0000259" key="3">
    <source>
        <dbReference type="Pfam" id="PF00419"/>
    </source>
</evidence>
<comment type="caution">
    <text evidence="4">The sequence shown here is derived from an EMBL/GenBank/DDBJ whole genome shotgun (WGS) entry which is preliminary data.</text>
</comment>
<protein>
    <submittedName>
        <fullName evidence="4">Pilus assembly protein</fullName>
    </submittedName>
</protein>